<keyword evidence="5 6" id="KW-0472">Membrane</keyword>
<name>A0A1X7IV69_9BACL</name>
<keyword evidence="3 6" id="KW-0812">Transmembrane</keyword>
<dbReference type="PANTHER" id="PTHR21716:SF62">
    <property type="entry name" value="TRANSPORT PROTEIN YDBI-RELATED"/>
    <property type="match status" value="1"/>
</dbReference>
<dbReference type="GO" id="GO:0055085">
    <property type="term" value="P:transmembrane transport"/>
    <property type="evidence" value="ECO:0007669"/>
    <property type="project" value="TreeGrafter"/>
</dbReference>
<evidence type="ECO:0000256" key="5">
    <source>
        <dbReference type="ARBA" id="ARBA00023136"/>
    </source>
</evidence>
<dbReference type="Proteomes" id="UP000193834">
    <property type="component" value="Unassembled WGS sequence"/>
</dbReference>
<keyword evidence="4 6" id="KW-1133">Transmembrane helix</keyword>
<sequence length="347" mass="39255">MEWKRLLTSKSLKRFCILALCALLLYSVRSMMNVILLTFIFTFLMGRLHDLVSKQLNRVLHISPKIVLPVLYIFLVAVITLGSYKLFPLIRDQVMQLYHFIVAVYTHPELYQLPGFVVEFMNSIDIGGYIKPGVDFVFKVSHFGINLLVSLILSLFFLLEKTKVTQFSAQFKHSKISWLVEEITYFGQKFVHTFGKVLETQLLIATINCILTTLGLWILGFPQLIGLALIIFVLGLIPVAGVIISLIPLCTIAFSIGGVNYIIYVIIMICIIHAIEAYVLNPKLMSSKTHLPVFYTFLVLLFSEHLFGVWGLIIGIPIFVFLLDVLGVPQQDGQKLKDDQLQPAAKS</sequence>
<organism evidence="7 8">
    <name type="scientific">Paenibacillus aquistagni</name>
    <dbReference type="NCBI Taxonomy" id="1852522"/>
    <lineage>
        <taxon>Bacteria</taxon>
        <taxon>Bacillati</taxon>
        <taxon>Bacillota</taxon>
        <taxon>Bacilli</taxon>
        <taxon>Bacillales</taxon>
        <taxon>Paenibacillaceae</taxon>
        <taxon>Paenibacillus</taxon>
    </lineage>
</organism>
<comment type="subcellular location">
    <subcellularLocation>
        <location evidence="1">Membrane</location>
        <topology evidence="1">Multi-pass membrane protein</topology>
    </subcellularLocation>
</comment>
<dbReference type="EMBL" id="FXAZ01000001">
    <property type="protein sequence ID" value="SMG18794.1"/>
    <property type="molecule type" value="Genomic_DNA"/>
</dbReference>
<gene>
    <name evidence="7" type="ORF">SAMN06295960_0836</name>
</gene>
<dbReference type="RefSeq" id="WP_085493049.1">
    <property type="nucleotide sequence ID" value="NZ_FXAZ01000001.1"/>
</dbReference>
<evidence type="ECO:0000256" key="4">
    <source>
        <dbReference type="ARBA" id="ARBA00022989"/>
    </source>
</evidence>
<comment type="similarity">
    <text evidence="2">Belongs to the autoinducer-2 exporter (AI-2E) (TC 2.A.86) family.</text>
</comment>
<dbReference type="GO" id="GO:0016020">
    <property type="term" value="C:membrane"/>
    <property type="evidence" value="ECO:0007669"/>
    <property type="project" value="UniProtKB-SubCell"/>
</dbReference>
<feature type="transmembrane region" description="Helical" evidence="6">
    <location>
        <begin position="202"/>
        <end position="220"/>
    </location>
</feature>
<dbReference type="Pfam" id="PF01594">
    <property type="entry name" value="AI-2E_transport"/>
    <property type="match status" value="1"/>
</dbReference>
<dbReference type="STRING" id="1852522.SAMN06295960_0836"/>
<feature type="transmembrane region" description="Helical" evidence="6">
    <location>
        <begin position="227"/>
        <end position="255"/>
    </location>
</feature>
<dbReference type="PANTHER" id="PTHR21716">
    <property type="entry name" value="TRANSMEMBRANE PROTEIN"/>
    <property type="match status" value="1"/>
</dbReference>
<protein>
    <submittedName>
        <fullName evidence="7">Predicted PurR-regulated permease PerM</fullName>
    </submittedName>
</protein>
<accession>A0A1X7IV69</accession>
<proteinExistence type="inferred from homology"/>
<dbReference type="AlphaFoldDB" id="A0A1X7IV69"/>
<dbReference type="OrthoDB" id="9772136at2"/>
<keyword evidence="8" id="KW-1185">Reference proteome</keyword>
<feature type="transmembrane region" description="Helical" evidence="6">
    <location>
        <begin position="15"/>
        <end position="46"/>
    </location>
</feature>
<evidence type="ECO:0000313" key="8">
    <source>
        <dbReference type="Proteomes" id="UP000193834"/>
    </source>
</evidence>
<evidence type="ECO:0000256" key="6">
    <source>
        <dbReference type="SAM" id="Phobius"/>
    </source>
</evidence>
<evidence type="ECO:0000313" key="7">
    <source>
        <dbReference type="EMBL" id="SMG18794.1"/>
    </source>
</evidence>
<feature type="transmembrane region" description="Helical" evidence="6">
    <location>
        <begin position="293"/>
        <end position="323"/>
    </location>
</feature>
<feature type="transmembrane region" description="Helical" evidence="6">
    <location>
        <begin position="66"/>
        <end position="87"/>
    </location>
</feature>
<feature type="transmembrane region" description="Helical" evidence="6">
    <location>
        <begin position="261"/>
        <end position="281"/>
    </location>
</feature>
<evidence type="ECO:0000256" key="1">
    <source>
        <dbReference type="ARBA" id="ARBA00004141"/>
    </source>
</evidence>
<evidence type="ECO:0000256" key="3">
    <source>
        <dbReference type="ARBA" id="ARBA00022692"/>
    </source>
</evidence>
<reference evidence="7 8" key="1">
    <citation type="submission" date="2017-04" db="EMBL/GenBank/DDBJ databases">
        <authorList>
            <person name="Afonso C.L."/>
            <person name="Miller P.J."/>
            <person name="Scott M.A."/>
            <person name="Spackman E."/>
            <person name="Goraichik I."/>
            <person name="Dimitrov K.M."/>
            <person name="Suarez D.L."/>
            <person name="Swayne D.E."/>
        </authorList>
    </citation>
    <scope>NUCLEOTIDE SEQUENCE [LARGE SCALE GENOMIC DNA]</scope>
    <source>
        <strain evidence="7 8">11</strain>
    </source>
</reference>
<dbReference type="InterPro" id="IPR002549">
    <property type="entry name" value="AI-2E-like"/>
</dbReference>
<feature type="transmembrane region" description="Helical" evidence="6">
    <location>
        <begin position="136"/>
        <end position="159"/>
    </location>
</feature>
<evidence type="ECO:0000256" key="2">
    <source>
        <dbReference type="ARBA" id="ARBA00009773"/>
    </source>
</evidence>